<dbReference type="AlphaFoldDB" id="A0A6L9UG14"/>
<comment type="caution">
    <text evidence="1">The sequence shown here is derived from an EMBL/GenBank/DDBJ whole genome shotgun (WGS) entry which is preliminary data.</text>
</comment>
<evidence type="ECO:0000313" key="1">
    <source>
        <dbReference type="EMBL" id="NEI74309.1"/>
    </source>
</evidence>
<evidence type="ECO:0000313" key="2">
    <source>
        <dbReference type="Proteomes" id="UP000483035"/>
    </source>
</evidence>
<accession>A0A6L9UG14</accession>
<name>A0A6L9UG14_9HYPH</name>
<proteinExistence type="predicted"/>
<reference evidence="1 2" key="1">
    <citation type="submission" date="2019-12" db="EMBL/GenBank/DDBJ databases">
        <title>Rhizobium genotypes associated with high levels of biological nitrogen fixation by grain legumes in a temperate-maritime cropping system.</title>
        <authorList>
            <person name="Maluk M."/>
            <person name="Francesc Ferrando Molina F."/>
            <person name="Lopez Del Egido L."/>
            <person name="Lafos M."/>
            <person name="Langarica-Fuentes A."/>
            <person name="Gebre Yohannes G."/>
            <person name="Young M.W."/>
            <person name="Martin P."/>
            <person name="Gantlett R."/>
            <person name="Kenicer G."/>
            <person name="Hawes C."/>
            <person name="Begg G.S."/>
            <person name="Quilliam R.S."/>
            <person name="Squire G.R."/>
            <person name="Poole P.S."/>
            <person name="Young P.W."/>
            <person name="Iannetta P.M."/>
            <person name="James E.K."/>
        </authorList>
    </citation>
    <scope>NUCLEOTIDE SEQUENCE [LARGE SCALE GENOMIC DNA]</scope>
    <source>
        <strain evidence="1 2">JHI1118</strain>
    </source>
</reference>
<gene>
    <name evidence="1" type="ORF">GR212_32660</name>
</gene>
<organism evidence="1 2">
    <name type="scientific">Rhizobium lusitanum</name>
    <dbReference type="NCBI Taxonomy" id="293958"/>
    <lineage>
        <taxon>Bacteria</taxon>
        <taxon>Pseudomonadati</taxon>
        <taxon>Pseudomonadota</taxon>
        <taxon>Alphaproteobacteria</taxon>
        <taxon>Hyphomicrobiales</taxon>
        <taxon>Rhizobiaceae</taxon>
        <taxon>Rhizobium/Agrobacterium group</taxon>
        <taxon>Rhizobium</taxon>
    </lineage>
</organism>
<dbReference type="Proteomes" id="UP000483035">
    <property type="component" value="Unassembled WGS sequence"/>
</dbReference>
<protein>
    <submittedName>
        <fullName evidence="1">Uncharacterized protein</fullName>
    </submittedName>
</protein>
<dbReference type="RefSeq" id="WP_163993433.1">
    <property type="nucleotide sequence ID" value="NZ_WUEY01000028.1"/>
</dbReference>
<sequence length="386" mass="43379">MVIVAAYLRGAIGHAIKRARDLIEIAQTGSQLEFRVLQSKCTDELNEAIISLAQALNSLETAPEKASIVARIYQAKVRQIANVERVGVFALKNASSDDVELNRVLTAICREVRYPLVTPTVSHTSQDYFEISPIFGLLRVPLLEGRYFLHLSDLYHELCHPLLALTGSTNPRLDPLSEAFRMLKNERGVALDLAAVRVDRRRGSPDMAYRYAIWRRCWVETWCEEFICDAFGAFCAGPAFGWTNLHLCFNRTSFQSNGKLFHTPTERPSSHPADDARMSVILHVLEEIGCQPEAQAISRAWREFIASSDAQKNVHFHICYPPEALSSLAKKAVAAFHASGMIGLDIEKPQPIAGLLQSAWEIFWSPTQSYETWEKDARIELLNQIP</sequence>
<dbReference type="EMBL" id="WUEY01000028">
    <property type="protein sequence ID" value="NEI74309.1"/>
    <property type="molecule type" value="Genomic_DNA"/>
</dbReference>